<dbReference type="Proteomes" id="UP000799753">
    <property type="component" value="Unassembled WGS sequence"/>
</dbReference>
<keyword evidence="3" id="KW-1185">Reference proteome</keyword>
<dbReference type="AlphaFoldDB" id="A0A6A6RLL8"/>
<accession>A0A6A6RLL8</accession>
<gene>
    <name evidence="2" type="ORF">P280DRAFT_484177</name>
</gene>
<proteinExistence type="predicted"/>
<sequence>MSSPTSSDAETSITHSESDSMGNEKEDNWERAAIRQIKRYYAIHYPEFKKGSRLWLDGVVVREQEDEEYTWTAEIIAKMIRAKEGYIVQEEGGKTRKEALEKLLDSVTRGWDDAVKKNAELQKQYDTEYP</sequence>
<evidence type="ECO:0000313" key="3">
    <source>
        <dbReference type="Proteomes" id="UP000799753"/>
    </source>
</evidence>
<evidence type="ECO:0000313" key="2">
    <source>
        <dbReference type="EMBL" id="KAF2636045.1"/>
    </source>
</evidence>
<organism evidence="2 3">
    <name type="scientific">Massarina eburnea CBS 473.64</name>
    <dbReference type="NCBI Taxonomy" id="1395130"/>
    <lineage>
        <taxon>Eukaryota</taxon>
        <taxon>Fungi</taxon>
        <taxon>Dikarya</taxon>
        <taxon>Ascomycota</taxon>
        <taxon>Pezizomycotina</taxon>
        <taxon>Dothideomycetes</taxon>
        <taxon>Pleosporomycetidae</taxon>
        <taxon>Pleosporales</taxon>
        <taxon>Massarineae</taxon>
        <taxon>Massarinaceae</taxon>
        <taxon>Massarina</taxon>
    </lineage>
</organism>
<dbReference type="EMBL" id="MU006801">
    <property type="protein sequence ID" value="KAF2636045.1"/>
    <property type="molecule type" value="Genomic_DNA"/>
</dbReference>
<evidence type="ECO:0000256" key="1">
    <source>
        <dbReference type="SAM" id="MobiDB-lite"/>
    </source>
</evidence>
<feature type="compositionally biased region" description="Basic and acidic residues" evidence="1">
    <location>
        <begin position="16"/>
        <end position="27"/>
    </location>
</feature>
<reference evidence="2" key="1">
    <citation type="journal article" date="2020" name="Stud. Mycol.">
        <title>101 Dothideomycetes genomes: a test case for predicting lifestyles and emergence of pathogens.</title>
        <authorList>
            <person name="Haridas S."/>
            <person name="Albert R."/>
            <person name="Binder M."/>
            <person name="Bloem J."/>
            <person name="Labutti K."/>
            <person name="Salamov A."/>
            <person name="Andreopoulos B."/>
            <person name="Baker S."/>
            <person name="Barry K."/>
            <person name="Bills G."/>
            <person name="Bluhm B."/>
            <person name="Cannon C."/>
            <person name="Castanera R."/>
            <person name="Culley D."/>
            <person name="Daum C."/>
            <person name="Ezra D."/>
            <person name="Gonzalez J."/>
            <person name="Henrissat B."/>
            <person name="Kuo A."/>
            <person name="Liang C."/>
            <person name="Lipzen A."/>
            <person name="Lutzoni F."/>
            <person name="Magnuson J."/>
            <person name="Mondo S."/>
            <person name="Nolan M."/>
            <person name="Ohm R."/>
            <person name="Pangilinan J."/>
            <person name="Park H.-J."/>
            <person name="Ramirez L."/>
            <person name="Alfaro M."/>
            <person name="Sun H."/>
            <person name="Tritt A."/>
            <person name="Yoshinaga Y."/>
            <person name="Zwiers L.-H."/>
            <person name="Turgeon B."/>
            <person name="Goodwin S."/>
            <person name="Spatafora J."/>
            <person name="Crous P."/>
            <person name="Grigoriev I."/>
        </authorList>
    </citation>
    <scope>NUCLEOTIDE SEQUENCE</scope>
    <source>
        <strain evidence="2">CBS 473.64</strain>
    </source>
</reference>
<protein>
    <submittedName>
        <fullName evidence="2">Uncharacterized protein</fullName>
    </submittedName>
</protein>
<name>A0A6A6RLL8_9PLEO</name>
<feature type="region of interest" description="Disordered" evidence="1">
    <location>
        <begin position="1"/>
        <end position="27"/>
    </location>
</feature>
<feature type="compositionally biased region" description="Polar residues" evidence="1">
    <location>
        <begin position="1"/>
        <end position="15"/>
    </location>
</feature>